<dbReference type="Gene3D" id="3.30.360.10">
    <property type="entry name" value="Dihydrodipicolinate Reductase, domain 2"/>
    <property type="match status" value="1"/>
</dbReference>
<feature type="region of interest" description="Disordered" evidence="2">
    <location>
        <begin position="219"/>
        <end position="242"/>
    </location>
</feature>
<dbReference type="PANTHER" id="PTHR43818">
    <property type="entry name" value="BCDNA.GH03377"/>
    <property type="match status" value="1"/>
</dbReference>
<keyword evidence="1" id="KW-0560">Oxidoreductase</keyword>
<dbReference type="Pfam" id="PF22725">
    <property type="entry name" value="GFO_IDH_MocA_C3"/>
    <property type="match status" value="1"/>
</dbReference>
<dbReference type="Proteomes" id="UP000521922">
    <property type="component" value="Unassembled WGS sequence"/>
</dbReference>
<accession>A0A7Y9AUM9</accession>
<name>A0A7Y9AUM9_9ACTN</name>
<dbReference type="SUPFAM" id="SSF55347">
    <property type="entry name" value="Glyceraldehyde-3-phosphate dehydrogenase-like, C-terminal domain"/>
    <property type="match status" value="1"/>
</dbReference>
<dbReference type="InterPro" id="IPR055170">
    <property type="entry name" value="GFO_IDH_MocA-like_dom"/>
</dbReference>
<dbReference type="EMBL" id="JACCBB010000001">
    <property type="protein sequence ID" value="NYD21759.1"/>
    <property type="molecule type" value="Genomic_DNA"/>
</dbReference>
<reference evidence="5 6" key="1">
    <citation type="submission" date="2020-07" db="EMBL/GenBank/DDBJ databases">
        <title>Sequencing the genomes of 1000 actinobacteria strains.</title>
        <authorList>
            <person name="Klenk H.-P."/>
        </authorList>
    </citation>
    <scope>NUCLEOTIDE SEQUENCE [LARGE SCALE GENOMIC DNA]</scope>
    <source>
        <strain evidence="5 6">DSM 7487</strain>
    </source>
</reference>
<dbReference type="PANTHER" id="PTHR43818:SF11">
    <property type="entry name" value="BCDNA.GH03377"/>
    <property type="match status" value="1"/>
</dbReference>
<sequence>MRTLNVGLIGGGFMGKAHSLAYAAMPMFFWPAPALPVRSVIAESNEELAAEAARRFGFERSTGDWRQVVEDPDVDVVDIATPNHLHAEIAVAAARAGKHIICEKPLARTAPEAAQMWNAVKDAGTVHMVAFNYRRTPAVALAKKYLEEGAIGRVLNFRGTYLQDWSADPDSPLSWRFQKDIAGSGALGDIGSHVVDLARYLVGEIASVNAMTSTFIPTRPLQSGGADSLGTTRGGDGPRGDVDVDDEVMTMLRFADGAVGSIEATRNAWGRNNHITFEIHGTEGSIVFNYERRDELQVCFASDGGDRRGFRTVYTGPNTPYGHGLWPIPALGIGYGETKIIEAYDFFSAIATGGSVSPNFKDGYQATLVDDAVLASAATGAWTDVPQVDG</sequence>
<feature type="domain" description="GFO/IDH/MocA-like oxidoreductase" evidence="4">
    <location>
        <begin position="141"/>
        <end position="287"/>
    </location>
</feature>
<dbReference type="AlphaFoldDB" id="A0A7Y9AUM9"/>
<dbReference type="RefSeq" id="WP_179750276.1">
    <property type="nucleotide sequence ID" value="NZ_BAAAGN010000005.1"/>
</dbReference>
<dbReference type="InterPro" id="IPR050463">
    <property type="entry name" value="Gfo/Idh/MocA_oxidrdct_glycsds"/>
</dbReference>
<protein>
    <submittedName>
        <fullName evidence="5">Putative dehydrogenase</fullName>
    </submittedName>
</protein>
<dbReference type="GO" id="GO:0000166">
    <property type="term" value="F:nucleotide binding"/>
    <property type="evidence" value="ECO:0007669"/>
    <property type="project" value="InterPro"/>
</dbReference>
<evidence type="ECO:0000313" key="6">
    <source>
        <dbReference type="Proteomes" id="UP000521922"/>
    </source>
</evidence>
<organism evidence="5 6">
    <name type="scientific">Kineococcus aurantiacus</name>
    <dbReference type="NCBI Taxonomy" id="37633"/>
    <lineage>
        <taxon>Bacteria</taxon>
        <taxon>Bacillati</taxon>
        <taxon>Actinomycetota</taxon>
        <taxon>Actinomycetes</taxon>
        <taxon>Kineosporiales</taxon>
        <taxon>Kineosporiaceae</taxon>
        <taxon>Kineococcus</taxon>
    </lineage>
</organism>
<keyword evidence="6" id="KW-1185">Reference proteome</keyword>
<evidence type="ECO:0000256" key="1">
    <source>
        <dbReference type="ARBA" id="ARBA00023002"/>
    </source>
</evidence>
<comment type="caution">
    <text evidence="5">The sequence shown here is derived from an EMBL/GenBank/DDBJ whole genome shotgun (WGS) entry which is preliminary data.</text>
</comment>
<dbReference type="GO" id="GO:0016491">
    <property type="term" value="F:oxidoreductase activity"/>
    <property type="evidence" value="ECO:0007669"/>
    <property type="project" value="UniProtKB-KW"/>
</dbReference>
<dbReference type="InterPro" id="IPR000683">
    <property type="entry name" value="Gfo/Idh/MocA-like_OxRdtase_N"/>
</dbReference>
<evidence type="ECO:0000313" key="5">
    <source>
        <dbReference type="EMBL" id="NYD21759.1"/>
    </source>
</evidence>
<proteinExistence type="predicted"/>
<evidence type="ECO:0000259" key="3">
    <source>
        <dbReference type="Pfam" id="PF01408"/>
    </source>
</evidence>
<dbReference type="InterPro" id="IPR036291">
    <property type="entry name" value="NAD(P)-bd_dom_sf"/>
</dbReference>
<dbReference type="Gene3D" id="3.40.50.720">
    <property type="entry name" value="NAD(P)-binding Rossmann-like Domain"/>
    <property type="match status" value="1"/>
</dbReference>
<evidence type="ECO:0000259" key="4">
    <source>
        <dbReference type="Pfam" id="PF22725"/>
    </source>
</evidence>
<gene>
    <name evidence="5" type="ORF">BJ968_001299</name>
</gene>
<dbReference type="Pfam" id="PF01408">
    <property type="entry name" value="GFO_IDH_MocA"/>
    <property type="match status" value="1"/>
</dbReference>
<evidence type="ECO:0000256" key="2">
    <source>
        <dbReference type="SAM" id="MobiDB-lite"/>
    </source>
</evidence>
<dbReference type="SUPFAM" id="SSF51735">
    <property type="entry name" value="NAD(P)-binding Rossmann-fold domains"/>
    <property type="match status" value="1"/>
</dbReference>
<feature type="domain" description="Gfo/Idh/MocA-like oxidoreductase N-terminal" evidence="3">
    <location>
        <begin position="4"/>
        <end position="131"/>
    </location>
</feature>